<dbReference type="EMBL" id="PTIZ01000007">
    <property type="protein sequence ID" value="PPK74905.1"/>
    <property type="molecule type" value="Genomic_DNA"/>
</dbReference>
<comment type="caution">
    <text evidence="1">The sequence shown here is derived from an EMBL/GenBank/DDBJ whole genome shotgun (WGS) entry which is preliminary data.</text>
</comment>
<organism evidence="1 2">
    <name type="scientific">Methylobacter tundripaludum</name>
    <dbReference type="NCBI Taxonomy" id="173365"/>
    <lineage>
        <taxon>Bacteria</taxon>
        <taxon>Pseudomonadati</taxon>
        <taxon>Pseudomonadota</taxon>
        <taxon>Gammaproteobacteria</taxon>
        <taxon>Methylococcales</taxon>
        <taxon>Methylococcaceae</taxon>
        <taxon>Methylobacter</taxon>
    </lineage>
</organism>
<dbReference type="AlphaFoldDB" id="A0A2S6HBN6"/>
<gene>
    <name evidence="1" type="ORF">B0F87_107148</name>
</gene>
<protein>
    <submittedName>
        <fullName evidence="1">Uncharacterized protein</fullName>
    </submittedName>
</protein>
<name>A0A2S6HBN6_9GAMM</name>
<dbReference type="Proteomes" id="UP000240010">
    <property type="component" value="Unassembled WGS sequence"/>
</dbReference>
<dbReference type="GO" id="GO:0006313">
    <property type="term" value="P:DNA transposition"/>
    <property type="evidence" value="ECO:0007669"/>
    <property type="project" value="InterPro"/>
</dbReference>
<accession>A0A2S6HBN6</accession>
<dbReference type="GO" id="GO:0003677">
    <property type="term" value="F:DNA binding"/>
    <property type="evidence" value="ECO:0007669"/>
    <property type="project" value="InterPro"/>
</dbReference>
<proteinExistence type="predicted"/>
<evidence type="ECO:0000313" key="1">
    <source>
        <dbReference type="EMBL" id="PPK74905.1"/>
    </source>
</evidence>
<dbReference type="InterPro" id="IPR036515">
    <property type="entry name" value="Transposase_17_sf"/>
</dbReference>
<dbReference type="Gene3D" id="3.30.70.1290">
    <property type="entry name" value="Transposase IS200-like"/>
    <property type="match status" value="1"/>
</dbReference>
<reference evidence="1 2" key="1">
    <citation type="submission" date="2018-02" db="EMBL/GenBank/DDBJ databases">
        <title>Subsurface microbial communities from deep shales in Ohio and West Virginia, USA.</title>
        <authorList>
            <person name="Wrighton K."/>
        </authorList>
    </citation>
    <scope>NUCLEOTIDE SEQUENCE [LARGE SCALE GENOMIC DNA]</scope>
    <source>
        <strain evidence="1 2">OWC-DMM</strain>
    </source>
</reference>
<sequence>MILIVMLITFIGCPVKHGWVCQVADWPHSSFFKFVKMGVYPMTWGHSGEFDFDAGE</sequence>
<evidence type="ECO:0000313" key="2">
    <source>
        <dbReference type="Proteomes" id="UP000240010"/>
    </source>
</evidence>
<dbReference type="GO" id="GO:0004803">
    <property type="term" value="F:transposase activity"/>
    <property type="evidence" value="ECO:0007669"/>
    <property type="project" value="InterPro"/>
</dbReference>